<dbReference type="STRING" id="29313.BHQ16_10660"/>
<proteinExistence type="predicted"/>
<dbReference type="Proteomes" id="UP000252015">
    <property type="component" value="Unassembled WGS sequence"/>
</dbReference>
<dbReference type="PANTHER" id="PTHR33734">
    <property type="entry name" value="LYSM DOMAIN-CONTAINING GPI-ANCHORED PROTEIN 2"/>
    <property type="match status" value="1"/>
</dbReference>
<dbReference type="EMBL" id="UEGW01000001">
    <property type="protein sequence ID" value="SRX92497.1"/>
    <property type="molecule type" value="Genomic_DNA"/>
</dbReference>
<dbReference type="RefSeq" id="WP_069396017.1">
    <property type="nucleotide sequence ID" value="NZ_JACKUN010000013.1"/>
</dbReference>
<dbReference type="SMART" id="SM00257">
    <property type="entry name" value="LysM"/>
    <property type="match status" value="4"/>
</dbReference>
<dbReference type="InterPro" id="IPR018392">
    <property type="entry name" value="LysM"/>
</dbReference>
<dbReference type="PANTHER" id="PTHR33734:SF22">
    <property type="entry name" value="MEMBRANE-BOUND LYTIC MUREIN TRANSGLYCOSYLASE D"/>
    <property type="match status" value="1"/>
</dbReference>
<evidence type="ECO:0000313" key="2">
    <source>
        <dbReference type="EMBL" id="SRX92497.1"/>
    </source>
</evidence>
<dbReference type="SUPFAM" id="SSF54106">
    <property type="entry name" value="LysM domain"/>
    <property type="match status" value="2"/>
</dbReference>
<dbReference type="CDD" id="cd00118">
    <property type="entry name" value="LysM"/>
    <property type="match status" value="2"/>
</dbReference>
<name>A0A1E3TGG0_MYCSH</name>
<gene>
    <name evidence="2" type="ORF">MSP7336_00723</name>
</gene>
<dbReference type="InterPro" id="IPR036779">
    <property type="entry name" value="LysM_dom_sf"/>
</dbReference>
<sequence length="218" mass="24359">MPPTEYQVVSGDTLWGLAERFYGDGSLSAVISAINHLADPDQIDVGQELLIPYVTFRHQVRVEDGKESLAQQFYGDPSLLEIIPIANHAAQRDLVVGEWLLIPDLANAHGHQVVSGETWEVLAERWYGEFGLWPIIAIANHMENQDPPVGQAIIHPRLNWRHTVVAGDTLWQLAANYYGDPGDEERTKTMVEMVAAANHIQDPDQLQVGQVLFFPSFD</sequence>
<protein>
    <recommendedName>
        <fullName evidence="1">LysM domain-containing protein</fullName>
    </recommendedName>
</protein>
<feature type="domain" description="LysM" evidence="1">
    <location>
        <begin position="160"/>
        <end position="214"/>
    </location>
</feature>
<dbReference type="PROSITE" id="PS51782">
    <property type="entry name" value="LYSM"/>
    <property type="match status" value="2"/>
</dbReference>
<evidence type="ECO:0000259" key="1">
    <source>
        <dbReference type="PROSITE" id="PS51782"/>
    </source>
</evidence>
<dbReference type="Pfam" id="PF01476">
    <property type="entry name" value="LysM"/>
    <property type="match status" value="3"/>
</dbReference>
<evidence type="ECO:0000313" key="3">
    <source>
        <dbReference type="Proteomes" id="UP000252015"/>
    </source>
</evidence>
<dbReference type="AlphaFoldDB" id="A0A1E3TGG0"/>
<dbReference type="Gene3D" id="3.10.350.10">
    <property type="entry name" value="LysM domain"/>
    <property type="match status" value="2"/>
</dbReference>
<feature type="domain" description="LysM" evidence="1">
    <location>
        <begin position="4"/>
        <end position="51"/>
    </location>
</feature>
<reference evidence="2 3" key="1">
    <citation type="submission" date="2018-05" db="EMBL/GenBank/DDBJ databases">
        <authorList>
            <consortium name="IHU Genomes"/>
        </authorList>
    </citation>
    <scope>NUCLEOTIDE SEQUENCE [LARGE SCALE GENOMIC DNA]</scope>
    <source>
        <strain evidence="2 3">P7336</strain>
    </source>
</reference>
<organism evidence="2 3">
    <name type="scientific">Mycobacterium shimoidei</name>
    <dbReference type="NCBI Taxonomy" id="29313"/>
    <lineage>
        <taxon>Bacteria</taxon>
        <taxon>Bacillati</taxon>
        <taxon>Actinomycetota</taxon>
        <taxon>Actinomycetes</taxon>
        <taxon>Mycobacteriales</taxon>
        <taxon>Mycobacteriaceae</taxon>
        <taxon>Mycobacterium</taxon>
    </lineage>
</organism>
<accession>A0A1E3TGG0</accession>
<dbReference type="OrthoDB" id="4527292at2"/>
<keyword evidence="3" id="KW-1185">Reference proteome</keyword>